<keyword evidence="2" id="KW-1185">Reference proteome</keyword>
<accession>A0ABT3ZWN8</accession>
<evidence type="ECO:0000313" key="1">
    <source>
        <dbReference type="EMBL" id="MCY1073736.1"/>
    </source>
</evidence>
<dbReference type="RefSeq" id="WP_267532732.1">
    <property type="nucleotide sequence ID" value="NZ_JAPNKA010000001.1"/>
</dbReference>
<reference evidence="1 2" key="1">
    <citation type="submission" date="2022-11" db="EMBL/GenBank/DDBJ databases">
        <title>Minimal conservation of predation-associated metabolite biosynthetic gene clusters underscores biosynthetic potential of Myxococcota including descriptions for ten novel species: Archangium lansinium sp. nov., Myxococcus landrumus sp. nov., Nannocystis bai.</title>
        <authorList>
            <person name="Ahearne A."/>
            <person name="Stevens C."/>
            <person name="Phillips K."/>
        </authorList>
    </citation>
    <scope>NUCLEOTIDE SEQUENCE [LARGE SCALE GENOMIC DNA]</scope>
    <source>
        <strain evidence="1 2">MIWBW</strain>
    </source>
</reference>
<sequence>MKPRGEVRPEDRKVFVQVMEGLLRHGVGERVTPRLRERLKMMGLDLDRPLPPAYPAIQWLHCLHIILEEVYPGVPREEGFRQLAEHHVKGYGHTLVGRAMMRLLRLLGPKRTVQQMVQALRAGDNYTEVRLKELGPGNWEMWMNSVLDAPGYAEALFVNFLKASGAAEPHAAIVRREDGGTVYLLRWKEH</sequence>
<dbReference type="NCBIfam" id="TIGR02265">
    <property type="entry name" value="Mxa_TIGR02265"/>
    <property type="match status" value="1"/>
</dbReference>
<dbReference type="Proteomes" id="UP001207654">
    <property type="component" value="Unassembled WGS sequence"/>
</dbReference>
<evidence type="ECO:0000313" key="2">
    <source>
        <dbReference type="Proteomes" id="UP001207654"/>
    </source>
</evidence>
<dbReference type="InterPro" id="IPR011751">
    <property type="entry name" value="Mxa_paralog_2265"/>
</dbReference>
<organism evidence="1 2">
    <name type="scientific">Archangium lansingense</name>
    <dbReference type="NCBI Taxonomy" id="2995310"/>
    <lineage>
        <taxon>Bacteria</taxon>
        <taxon>Pseudomonadati</taxon>
        <taxon>Myxococcota</taxon>
        <taxon>Myxococcia</taxon>
        <taxon>Myxococcales</taxon>
        <taxon>Cystobacterineae</taxon>
        <taxon>Archangiaceae</taxon>
        <taxon>Archangium</taxon>
    </lineage>
</organism>
<protein>
    <submittedName>
        <fullName evidence="1">DUF2378 family protein</fullName>
    </submittedName>
</protein>
<dbReference type="EMBL" id="JAPNKA010000001">
    <property type="protein sequence ID" value="MCY1073736.1"/>
    <property type="molecule type" value="Genomic_DNA"/>
</dbReference>
<proteinExistence type="predicted"/>
<comment type="caution">
    <text evidence="1">The sequence shown here is derived from an EMBL/GenBank/DDBJ whole genome shotgun (WGS) entry which is preliminary data.</text>
</comment>
<gene>
    <name evidence="1" type="ORF">OV287_04495</name>
</gene>
<dbReference type="Pfam" id="PF09536">
    <property type="entry name" value="DUF2378"/>
    <property type="match status" value="1"/>
</dbReference>
<name>A0ABT3ZWN8_9BACT</name>